<comment type="cofactor">
    <cofactor evidence="1 24">
        <name>Mn(2+)</name>
        <dbReference type="ChEBI" id="CHEBI:29035"/>
    </cofactor>
</comment>
<evidence type="ECO:0000256" key="7">
    <source>
        <dbReference type="ARBA" id="ARBA00022676"/>
    </source>
</evidence>
<dbReference type="GO" id="GO:0009312">
    <property type="term" value="P:oligosaccharide biosynthetic process"/>
    <property type="evidence" value="ECO:0007669"/>
    <property type="project" value="InterPro"/>
</dbReference>
<feature type="binding site" evidence="24">
    <location>
        <position position="462"/>
    </location>
    <ligand>
        <name>Mn(2+)</name>
        <dbReference type="ChEBI" id="CHEBI:29035"/>
    </ligand>
</feature>
<dbReference type="Gene3D" id="3.90.550.10">
    <property type="entry name" value="Spore Coat Polysaccharide Biosynthesis Protein SpsA, Chain A"/>
    <property type="match status" value="1"/>
</dbReference>
<evidence type="ECO:0000256" key="23">
    <source>
        <dbReference type="PIRSR" id="PIRSR607754-1"/>
    </source>
</evidence>
<evidence type="ECO:0000256" key="15">
    <source>
        <dbReference type="ARBA" id="ARBA00023157"/>
    </source>
</evidence>
<dbReference type="EC" id="2.4.1.143" evidence="5"/>
<evidence type="ECO:0000256" key="18">
    <source>
        <dbReference type="ARBA" id="ARBA00029663"/>
    </source>
</evidence>
<feature type="disulfide bond" evidence="25">
    <location>
        <begin position="466"/>
        <end position="476"/>
    </location>
</feature>
<dbReference type="GO" id="GO:0005795">
    <property type="term" value="C:Golgi stack"/>
    <property type="evidence" value="ECO:0007669"/>
    <property type="project" value="InterPro"/>
</dbReference>
<reference evidence="28" key="2">
    <citation type="submission" date="2023-11" db="UniProtKB">
        <authorList>
            <consortium name="WormBaseParasite"/>
        </authorList>
    </citation>
    <scope>IDENTIFICATION</scope>
</reference>
<dbReference type="PANTHER" id="PTHR12871">
    <property type="entry name" value="BETA-1,2-N-ACETYLGLUCOSAMINYLTRANSFERASE II"/>
    <property type="match status" value="1"/>
</dbReference>
<reference evidence="27" key="1">
    <citation type="submission" date="2022-06" db="EMBL/GenBank/DDBJ databases">
        <authorList>
            <person name="Berger JAMES D."/>
            <person name="Berger JAMES D."/>
        </authorList>
    </citation>
    <scope>NUCLEOTIDE SEQUENCE [LARGE SCALE GENOMIC DNA]</scope>
</reference>
<dbReference type="Pfam" id="PF05060">
    <property type="entry name" value="MGAT2"/>
    <property type="match status" value="2"/>
</dbReference>
<dbReference type="GO" id="GO:0000139">
    <property type="term" value="C:Golgi membrane"/>
    <property type="evidence" value="ECO:0007669"/>
    <property type="project" value="UniProtKB-SubCell"/>
</dbReference>
<protein>
    <recommendedName>
        <fullName evidence="6">Alpha-1,6-mannosyl-glycoprotein 2-beta-N-acetylglucosaminyltransferase</fullName>
        <ecNumber evidence="5">2.4.1.143</ecNumber>
    </recommendedName>
    <alternativeName>
        <fullName evidence="21">Beta-1,2-N-acetylglucosaminyltransferase II</fullName>
    </alternativeName>
    <alternativeName>
        <fullName evidence="20">GlcNAc-T II</fullName>
    </alternativeName>
    <alternativeName>
        <fullName evidence="19">Mannoside acetylglucosaminyltransferase 2</fullName>
    </alternativeName>
    <alternativeName>
        <fullName evidence="18">N-glycosyl-oligosaccharide-glycoprotein N-acetylglucosaminyltransferase II</fullName>
    </alternativeName>
</protein>
<comment type="subcellular location">
    <subcellularLocation>
        <location evidence="2">Golgi apparatus membrane</location>
        <topology evidence="2">Single-pass type II membrane protein</topology>
    </subcellularLocation>
</comment>
<proteinExistence type="inferred from homology"/>
<keyword evidence="8" id="KW-0808">Transferase</keyword>
<organism evidence="27 28">
    <name type="scientific">Schistosoma rodhaini</name>
    <dbReference type="NCBI Taxonomy" id="6188"/>
    <lineage>
        <taxon>Eukaryota</taxon>
        <taxon>Metazoa</taxon>
        <taxon>Spiralia</taxon>
        <taxon>Lophotrochozoa</taxon>
        <taxon>Platyhelminthes</taxon>
        <taxon>Trematoda</taxon>
        <taxon>Digenea</taxon>
        <taxon>Strigeidida</taxon>
        <taxon>Schistosomatoidea</taxon>
        <taxon>Schistosomatidae</taxon>
        <taxon>Schistosoma</taxon>
    </lineage>
</organism>
<comment type="similarity">
    <text evidence="4">Belongs to the glycosyltransferase 16 (GT16) protein family.</text>
</comment>
<evidence type="ECO:0000256" key="10">
    <source>
        <dbReference type="ARBA" id="ARBA00022723"/>
    </source>
</evidence>
<dbReference type="PANTHER" id="PTHR12871:SF0">
    <property type="entry name" value="ALPHA-1,6-MANNOSYL-GLYCOPROTEIN 2-BETA-N-ACETYLGLUCOSAMINYLTRANSFERASE"/>
    <property type="match status" value="1"/>
</dbReference>
<evidence type="ECO:0000256" key="26">
    <source>
        <dbReference type="SAM" id="Phobius"/>
    </source>
</evidence>
<feature type="binding site" evidence="23">
    <location>
        <position position="185"/>
    </location>
    <ligand>
        <name>substrate</name>
    </ligand>
</feature>
<keyword evidence="17 24" id="KW-0464">Manganese</keyword>
<name>A0AA85G7N0_9TREM</name>
<dbReference type="AlphaFoldDB" id="A0AA85G7N0"/>
<evidence type="ECO:0000256" key="5">
    <source>
        <dbReference type="ARBA" id="ARBA00012613"/>
    </source>
</evidence>
<evidence type="ECO:0000256" key="24">
    <source>
        <dbReference type="PIRSR" id="PIRSR607754-2"/>
    </source>
</evidence>
<evidence type="ECO:0000256" key="21">
    <source>
        <dbReference type="ARBA" id="ARBA00032915"/>
    </source>
</evidence>
<evidence type="ECO:0000256" key="17">
    <source>
        <dbReference type="ARBA" id="ARBA00023211"/>
    </source>
</evidence>
<feature type="disulfide bond" evidence="25">
    <location>
        <begin position="426"/>
        <end position="530"/>
    </location>
</feature>
<dbReference type="GO" id="GO:0046872">
    <property type="term" value="F:metal ion binding"/>
    <property type="evidence" value="ECO:0007669"/>
    <property type="project" value="UniProtKB-KW"/>
</dbReference>
<dbReference type="Proteomes" id="UP000050792">
    <property type="component" value="Unassembled WGS sequence"/>
</dbReference>
<feature type="transmembrane region" description="Helical" evidence="26">
    <location>
        <begin position="20"/>
        <end position="41"/>
    </location>
</feature>
<keyword evidence="15 25" id="KW-1015">Disulfide bond</keyword>
<keyword evidence="27" id="KW-1185">Reference proteome</keyword>
<evidence type="ECO:0000256" key="6">
    <source>
        <dbReference type="ARBA" id="ARBA00014817"/>
    </source>
</evidence>
<evidence type="ECO:0000256" key="12">
    <source>
        <dbReference type="ARBA" id="ARBA00022989"/>
    </source>
</evidence>
<dbReference type="InterPro" id="IPR029044">
    <property type="entry name" value="Nucleotide-diphossugar_trans"/>
</dbReference>
<evidence type="ECO:0000256" key="11">
    <source>
        <dbReference type="ARBA" id="ARBA00022968"/>
    </source>
</evidence>
<keyword evidence="14 26" id="KW-0472">Membrane</keyword>
<keyword evidence="12 26" id="KW-1133">Transmembrane helix</keyword>
<dbReference type="GO" id="GO:0006487">
    <property type="term" value="P:protein N-linked glycosylation"/>
    <property type="evidence" value="ECO:0007669"/>
    <property type="project" value="TreeGrafter"/>
</dbReference>
<feature type="disulfide bond" evidence="25">
    <location>
        <begin position="421"/>
        <end position="444"/>
    </location>
</feature>
<evidence type="ECO:0000256" key="4">
    <source>
        <dbReference type="ARBA" id="ARBA00011011"/>
    </source>
</evidence>
<dbReference type="InterPro" id="IPR007754">
    <property type="entry name" value="GlcNAc_II"/>
</dbReference>
<evidence type="ECO:0000256" key="13">
    <source>
        <dbReference type="ARBA" id="ARBA00023034"/>
    </source>
</evidence>
<feature type="disulfide bond" evidence="25">
    <location>
        <begin position="227"/>
        <end position="299"/>
    </location>
</feature>
<evidence type="ECO:0000256" key="2">
    <source>
        <dbReference type="ARBA" id="ARBA00004323"/>
    </source>
</evidence>
<accession>A0AA85G7N0</accession>
<evidence type="ECO:0000256" key="8">
    <source>
        <dbReference type="ARBA" id="ARBA00022679"/>
    </source>
</evidence>
<feature type="binding site" evidence="24">
    <location>
        <position position="350"/>
    </location>
    <ligand>
        <name>Mn(2+)</name>
        <dbReference type="ChEBI" id="CHEBI:29035"/>
    </ligand>
</feature>
<evidence type="ECO:0000313" key="27">
    <source>
        <dbReference type="Proteomes" id="UP000050792"/>
    </source>
</evidence>
<keyword evidence="9 26" id="KW-0812">Transmembrane</keyword>
<keyword evidence="16" id="KW-0325">Glycoprotein</keyword>
<evidence type="ECO:0000256" key="1">
    <source>
        <dbReference type="ARBA" id="ARBA00001936"/>
    </source>
</evidence>
<evidence type="ECO:0000256" key="16">
    <source>
        <dbReference type="ARBA" id="ARBA00023180"/>
    </source>
</evidence>
<dbReference type="GO" id="GO:0008455">
    <property type="term" value="F:alpha-1,6-mannosylglycoprotein 2-beta-N-acetylglucosaminyltransferase activity"/>
    <property type="evidence" value="ECO:0007669"/>
    <property type="project" value="UniProtKB-EC"/>
</dbReference>
<feature type="binding site" evidence="23">
    <location>
        <begin position="154"/>
        <end position="158"/>
    </location>
    <ligand>
        <name>substrate</name>
    </ligand>
</feature>
<evidence type="ECO:0000256" key="9">
    <source>
        <dbReference type="ARBA" id="ARBA00022692"/>
    </source>
</evidence>
<evidence type="ECO:0000256" key="20">
    <source>
        <dbReference type="ARBA" id="ARBA00032552"/>
    </source>
</evidence>
<keyword evidence="11" id="KW-0735">Signal-anchor</keyword>
<feature type="binding site" evidence="23">
    <location>
        <begin position="318"/>
        <end position="322"/>
    </location>
    <ligand>
        <name>substrate</name>
    </ligand>
</feature>
<evidence type="ECO:0000256" key="3">
    <source>
        <dbReference type="ARBA" id="ARBA00004922"/>
    </source>
</evidence>
<evidence type="ECO:0000256" key="14">
    <source>
        <dbReference type="ARBA" id="ARBA00023136"/>
    </source>
</evidence>
<keyword evidence="7" id="KW-0328">Glycosyltransferase</keyword>
<evidence type="ECO:0000256" key="25">
    <source>
        <dbReference type="PIRSR" id="PIRSR607754-3"/>
    </source>
</evidence>
<dbReference type="WBParaSite" id="SRDH1_79460.10">
    <property type="protein sequence ID" value="SRDH1_79460.10"/>
    <property type="gene ID" value="SRDH1_79460"/>
</dbReference>
<evidence type="ECO:0000256" key="22">
    <source>
        <dbReference type="ARBA" id="ARBA00093257"/>
    </source>
</evidence>
<evidence type="ECO:0000313" key="28">
    <source>
        <dbReference type="WBParaSite" id="SRDH1_79460.10"/>
    </source>
</evidence>
<keyword evidence="10 24" id="KW-0479">Metal-binding</keyword>
<keyword evidence="13" id="KW-0333">Golgi apparatus</keyword>
<comment type="catalytic activity">
    <reaction evidence="22">
        <text>an N(4)-{beta-D-GlcNAc-(1-&gt;2)-alpha-D-Man-(1-&gt;3)-[alpha-D-Man-(1-&gt;6)]-beta-D-Man-(1-&gt;4)-beta-D-GlcNAc-(1-&gt;4)-beta-D-GlcNAc}-L-asparaginyl-[protein] + UDP-N-acetyl-alpha-D-glucosamine = N(4)-{beta-D-GlcNAc-(1-&gt;2)-alpha-D-Man-(1-&gt;3)-[beta-D-GlcNAc-(1-&gt;2)-alpha-D-Man-(1-&gt;6)]-beta-D-Man-(1-&gt;4)-beta-D-GlcNAc-(1-&gt;4)-beta-D-GlcNAc}-L-asparaginyl-[protein] + UDP + H(+)</text>
        <dbReference type="Rhea" id="RHEA:12941"/>
        <dbReference type="Rhea" id="RHEA-COMP:13526"/>
        <dbReference type="Rhea" id="RHEA-COMP:14369"/>
        <dbReference type="ChEBI" id="CHEBI:15378"/>
        <dbReference type="ChEBI" id="CHEBI:57705"/>
        <dbReference type="ChEBI" id="CHEBI:58223"/>
        <dbReference type="ChEBI" id="CHEBI:60615"/>
        <dbReference type="ChEBI" id="CHEBI:60651"/>
        <dbReference type="EC" id="2.4.1.143"/>
    </reaction>
</comment>
<sequence length="556" mass="65527">MHIKVRWFPTPFFLSTTRFMYRQILIFLSVLLVVLLLMLLLGKFRRYSEFSEHDHSNVYWLWKDVILSSTDSLWLEPVHLQHPKNIRFVINKSSETSGPLSYLLPFSSISNLRRYISHINMVQYVKNEDLYGQLPTRDNFNSTRSSPNHVIIIQVHNRSIELSLLIESLRRTKGIETALVIFSHDFYSDELNSLIGSIRFTRTVQIFYPHSMQIFPDTFPGTDPRDCDSRIKPAESLCQLIAQPIQVRFLEVHDLLLYKLGKSTIRDIKVAGSILQEECTLFRCRFPEYFIYLARNIECLNARWPDTFQHYRESRFTQIKNHWLWKIEFVMNHFYPTKYYEGYFILLEEDHFVVEDILHVSELISKNVWSPLKTDGIIALGSYDKDSNYLSNVVALTYWLAPKHNMGMAVSRVVWKNIEQCLNLFCFYDDYNWDWSLQYIGQNCFPGKLKALTLPLSTRVFHSGECRGLHHQKTSCSTELLATNILQMFSGPLLTRLYPTSLHLSKKIHTENIRQRVNGGWSDERDRSLCQSLFSNKWNKVLTHWAPKLIEYSPIY</sequence>
<comment type="pathway">
    <text evidence="3">Protein modification; protein glycosylation.</text>
</comment>
<evidence type="ECO:0000256" key="19">
    <source>
        <dbReference type="ARBA" id="ARBA00031203"/>
    </source>
</evidence>